<keyword evidence="6" id="KW-0863">Zinc-finger</keyword>
<dbReference type="InterPro" id="IPR052297">
    <property type="entry name" value="RING-CH-type_E3_ubiq-ligase"/>
</dbReference>
<feature type="compositionally biased region" description="Polar residues" evidence="9">
    <location>
        <begin position="28"/>
        <end position="38"/>
    </location>
</feature>
<feature type="compositionally biased region" description="Basic and acidic residues" evidence="9">
    <location>
        <begin position="73"/>
        <end position="83"/>
    </location>
</feature>
<evidence type="ECO:0000313" key="12">
    <source>
        <dbReference type="Proteomes" id="UP001295444"/>
    </source>
</evidence>
<organism evidence="11 12">
    <name type="scientific">Pelobates cultripes</name>
    <name type="common">Western spadefoot toad</name>
    <dbReference type="NCBI Taxonomy" id="61616"/>
    <lineage>
        <taxon>Eukaryota</taxon>
        <taxon>Metazoa</taxon>
        <taxon>Chordata</taxon>
        <taxon>Craniata</taxon>
        <taxon>Vertebrata</taxon>
        <taxon>Euteleostomi</taxon>
        <taxon>Amphibia</taxon>
        <taxon>Batrachia</taxon>
        <taxon>Anura</taxon>
        <taxon>Pelobatoidea</taxon>
        <taxon>Pelobatidae</taxon>
        <taxon>Pelobates</taxon>
    </lineage>
</organism>
<feature type="compositionally biased region" description="Basic and acidic residues" evidence="9">
    <location>
        <begin position="1"/>
        <end position="14"/>
    </location>
</feature>
<gene>
    <name evidence="11" type="ORF">PECUL_23A059651</name>
</gene>
<feature type="region of interest" description="Disordered" evidence="9">
    <location>
        <begin position="531"/>
        <end position="553"/>
    </location>
</feature>
<feature type="compositionally biased region" description="Low complexity" evidence="9">
    <location>
        <begin position="539"/>
        <end position="552"/>
    </location>
</feature>
<dbReference type="PROSITE" id="PS51292">
    <property type="entry name" value="ZF_RING_CH"/>
    <property type="match status" value="1"/>
</dbReference>
<dbReference type="InterPro" id="IPR013083">
    <property type="entry name" value="Znf_RING/FYVE/PHD"/>
</dbReference>
<feature type="compositionally biased region" description="Polar residues" evidence="9">
    <location>
        <begin position="111"/>
        <end position="121"/>
    </location>
</feature>
<keyword evidence="12" id="KW-1185">Reference proteome</keyword>
<dbReference type="SUPFAM" id="SSF57850">
    <property type="entry name" value="RING/U-box"/>
    <property type="match status" value="1"/>
</dbReference>
<reference evidence="11" key="1">
    <citation type="submission" date="2022-03" db="EMBL/GenBank/DDBJ databases">
        <authorList>
            <person name="Alioto T."/>
            <person name="Alioto T."/>
            <person name="Gomez Garrido J."/>
        </authorList>
    </citation>
    <scope>NUCLEOTIDE SEQUENCE</scope>
</reference>
<dbReference type="AlphaFoldDB" id="A0AAD1SJJ5"/>
<feature type="compositionally biased region" description="Polar residues" evidence="9">
    <location>
        <begin position="87"/>
        <end position="101"/>
    </location>
</feature>
<feature type="compositionally biased region" description="Basic and acidic residues" evidence="9">
    <location>
        <begin position="347"/>
        <end position="371"/>
    </location>
</feature>
<feature type="region of interest" description="Disordered" evidence="9">
    <location>
        <begin position="321"/>
        <end position="385"/>
    </location>
</feature>
<keyword evidence="11" id="KW-0436">Ligase</keyword>
<proteinExistence type="predicted"/>
<comment type="pathway">
    <text evidence="2">Protein modification; protein ubiquitination.</text>
</comment>
<keyword evidence="8" id="KW-0862">Zinc</keyword>
<dbReference type="PANTHER" id="PTHR14471">
    <property type="entry name" value="MARCH7/10 E3 UBIQUITIN PROTEIN LIGASE FAMILY MEMBER"/>
    <property type="match status" value="1"/>
</dbReference>
<feature type="region of interest" description="Disordered" evidence="9">
    <location>
        <begin position="73"/>
        <end position="133"/>
    </location>
</feature>
<feature type="compositionally biased region" description="Polar residues" evidence="9">
    <location>
        <begin position="372"/>
        <end position="385"/>
    </location>
</feature>
<dbReference type="GO" id="GO:0008270">
    <property type="term" value="F:zinc ion binding"/>
    <property type="evidence" value="ECO:0007669"/>
    <property type="project" value="UniProtKB-KW"/>
</dbReference>
<evidence type="ECO:0000256" key="1">
    <source>
        <dbReference type="ARBA" id="ARBA00000900"/>
    </source>
</evidence>
<sequence>MYWDPRDRIRRGADASRTSATSRKDYPLTTSGGPSSQMAEDRDRRKEIVNRNHMREMKNRIDLEYEAYLRHQEREREQAERTRQQQITSHYTHNPSSNIHSARSYKKPWQSGMTTKKTVTGPSAGERRQELQDNIKRSKLPPIHKNPEIIRKKASSTYLKEPQKPAPVVQPRIIVQQKRLHTRQLQVNPTTLVREPTRTKSAKLPIWEPQKFNPQRPKHADDGKLNRIKEQEKKIREQSVVISTHPTPVKQQRFIRGDYTKKKVLTPILTSIQDVPTTPLEEFERSWAIPRTSNFTDSPVMCFKECSDGLQERNFEEHTVNREETCEHHTSTEEGYVISEVPVSNSETDRRSEESETHRVSFEENENHENMSDQARSSCRTASPQSEIVESYLRDSEDAYSSDDENESLTSINFQDGEYIEEALDFQNHQESSVRCLQRTSLPSSPIFHRSQEDIPTATRLVDQSHGNFSGSSSNVLDMNSLSSYNADNWRSSTLARASTSETLFPLSQIIHSDTSQGQNLEDLLDRNLTDSQEDRAQSTASSRTSTGSSFTPFGLGTISSAPSIDVLHENLSLVFMTLSMRRQPRNRHSGRVLSTADTMGPGKPKTDPEKLKKLQDSLLQEDSEEEGDLCRICLMGGDNAENHLITPCQCSGSLKYVHQECMKRWLLAKITSGADLDAVKTCEMCKQNVHTEIDGFNLNEHYRRHQETIQEQSALEPSLYLLLLLHLYQQRYEELLRLNRTRDQVTEIARRISHFSLENNENNDQDST</sequence>
<evidence type="ECO:0000256" key="3">
    <source>
        <dbReference type="ARBA" id="ARBA00012483"/>
    </source>
</evidence>
<evidence type="ECO:0000256" key="5">
    <source>
        <dbReference type="ARBA" id="ARBA00022723"/>
    </source>
</evidence>
<dbReference type="Proteomes" id="UP001295444">
    <property type="component" value="Chromosome 06"/>
</dbReference>
<name>A0AAD1SJJ5_PELCU</name>
<accession>A0AAD1SJJ5</accession>
<evidence type="ECO:0000256" key="6">
    <source>
        <dbReference type="ARBA" id="ARBA00022771"/>
    </source>
</evidence>
<evidence type="ECO:0000256" key="2">
    <source>
        <dbReference type="ARBA" id="ARBA00004906"/>
    </source>
</evidence>
<dbReference type="EC" id="2.3.2.27" evidence="3"/>
<dbReference type="Gene3D" id="3.30.40.10">
    <property type="entry name" value="Zinc/RING finger domain, C3HC4 (zinc finger)"/>
    <property type="match status" value="1"/>
</dbReference>
<evidence type="ECO:0000256" key="4">
    <source>
        <dbReference type="ARBA" id="ARBA00022679"/>
    </source>
</evidence>
<keyword evidence="7" id="KW-0833">Ubl conjugation pathway</keyword>
<dbReference type="GO" id="GO:0061630">
    <property type="term" value="F:ubiquitin protein ligase activity"/>
    <property type="evidence" value="ECO:0007669"/>
    <property type="project" value="UniProtKB-EC"/>
</dbReference>
<dbReference type="GO" id="GO:0016874">
    <property type="term" value="F:ligase activity"/>
    <property type="evidence" value="ECO:0007669"/>
    <property type="project" value="UniProtKB-KW"/>
</dbReference>
<dbReference type="EMBL" id="OW240917">
    <property type="protein sequence ID" value="CAH2302785.1"/>
    <property type="molecule type" value="Genomic_DNA"/>
</dbReference>
<feature type="region of interest" description="Disordered" evidence="9">
    <location>
        <begin position="1"/>
        <end position="53"/>
    </location>
</feature>
<feature type="compositionally biased region" description="Basic and acidic residues" evidence="9">
    <location>
        <begin position="39"/>
        <end position="53"/>
    </location>
</feature>
<evidence type="ECO:0000313" key="11">
    <source>
        <dbReference type="EMBL" id="CAH2302785.1"/>
    </source>
</evidence>
<dbReference type="Pfam" id="PF12906">
    <property type="entry name" value="RINGv"/>
    <property type="match status" value="1"/>
</dbReference>
<keyword evidence="4" id="KW-0808">Transferase</keyword>
<dbReference type="InterPro" id="IPR011016">
    <property type="entry name" value="Znf_RING-CH"/>
</dbReference>
<comment type="catalytic activity">
    <reaction evidence="1">
        <text>S-ubiquitinyl-[E2 ubiquitin-conjugating enzyme]-L-cysteine + [acceptor protein]-L-lysine = [E2 ubiquitin-conjugating enzyme]-L-cysteine + N(6)-ubiquitinyl-[acceptor protein]-L-lysine.</text>
        <dbReference type="EC" id="2.3.2.27"/>
    </reaction>
</comment>
<keyword evidence="5" id="KW-0479">Metal-binding</keyword>
<feature type="region of interest" description="Disordered" evidence="9">
    <location>
        <begin position="585"/>
        <end position="611"/>
    </location>
</feature>
<evidence type="ECO:0000256" key="9">
    <source>
        <dbReference type="SAM" id="MobiDB-lite"/>
    </source>
</evidence>
<evidence type="ECO:0000256" key="7">
    <source>
        <dbReference type="ARBA" id="ARBA00022786"/>
    </source>
</evidence>
<feature type="compositionally biased region" description="Basic and acidic residues" evidence="9">
    <location>
        <begin position="321"/>
        <end position="332"/>
    </location>
</feature>
<evidence type="ECO:0000256" key="8">
    <source>
        <dbReference type="ARBA" id="ARBA00022833"/>
    </source>
</evidence>
<dbReference type="PANTHER" id="PTHR14471:SF5">
    <property type="entry name" value="E3 UBIQUITIN-PROTEIN LIGASE MARCHF10-RELATED"/>
    <property type="match status" value="1"/>
</dbReference>
<feature type="domain" description="RING-CH-type" evidence="10">
    <location>
        <begin position="623"/>
        <end position="693"/>
    </location>
</feature>
<evidence type="ECO:0000259" key="10">
    <source>
        <dbReference type="PROSITE" id="PS51292"/>
    </source>
</evidence>
<protein>
    <recommendedName>
        <fullName evidence="3">RING-type E3 ubiquitin transferase</fullName>
        <ecNumber evidence="3">2.3.2.27</ecNumber>
    </recommendedName>
</protein>
<dbReference type="SMART" id="SM00744">
    <property type="entry name" value="RINGv"/>
    <property type="match status" value="1"/>
</dbReference>